<evidence type="ECO:0000313" key="2">
    <source>
        <dbReference type="EMBL" id="CAJ1508577.1"/>
    </source>
</evidence>
<accession>A0ABM9M1N7</accession>
<dbReference type="RefSeq" id="WP_308479239.1">
    <property type="nucleotide sequence ID" value="NZ_OY726397.1"/>
</dbReference>
<feature type="chain" id="PRO_5046765033" description="DUF3558 domain-containing protein" evidence="1">
    <location>
        <begin position="20"/>
        <end position="177"/>
    </location>
</feature>
<evidence type="ECO:0000256" key="1">
    <source>
        <dbReference type="SAM" id="SignalP"/>
    </source>
</evidence>
<name>A0ABM9M1N7_9MYCO</name>
<evidence type="ECO:0000313" key="3">
    <source>
        <dbReference type="Proteomes" id="UP001190465"/>
    </source>
</evidence>
<dbReference type="Proteomes" id="UP001190465">
    <property type="component" value="Chromosome"/>
</dbReference>
<keyword evidence="3" id="KW-1185">Reference proteome</keyword>
<feature type="signal peptide" evidence="1">
    <location>
        <begin position="1"/>
        <end position="19"/>
    </location>
</feature>
<evidence type="ECO:0008006" key="4">
    <source>
        <dbReference type="Google" id="ProtNLM"/>
    </source>
</evidence>
<gene>
    <name evidence="2" type="ORF">MU0053_003897</name>
</gene>
<organism evidence="2 3">
    <name type="scientific">[Mycobacterium] burgundiense</name>
    <dbReference type="NCBI Taxonomy" id="3064286"/>
    <lineage>
        <taxon>Bacteria</taxon>
        <taxon>Bacillati</taxon>
        <taxon>Actinomycetota</taxon>
        <taxon>Actinomycetes</taxon>
        <taxon>Mycobacteriales</taxon>
        <taxon>Mycobacteriaceae</taxon>
        <taxon>Mycolicibacterium</taxon>
    </lineage>
</organism>
<protein>
    <recommendedName>
        <fullName evidence="4">DUF3558 domain-containing protein</fullName>
    </recommendedName>
</protein>
<reference evidence="2 3" key="1">
    <citation type="submission" date="2023-08" db="EMBL/GenBank/DDBJ databases">
        <authorList>
            <person name="Folkvardsen B D."/>
            <person name="Norman A."/>
        </authorList>
    </citation>
    <scope>NUCLEOTIDE SEQUENCE [LARGE SCALE GENOMIC DNA]</scope>
    <source>
        <strain evidence="2 3">Mu0053</strain>
    </source>
</reference>
<sequence length="177" mass="17604">MLSRVLLAGAGALAAAAVAAPITASGEPAPPPPVPDVNALQLVSPVDYSVLEGRYFAWSTADGLSCAFDRNSGAYGCSGPIPAAPGGANVVSGGAVGAPGFASSARPIFEGLGALKDLPANTRISFRTVSCTTDGAATTMCVNAQDQSGFVLTPSGSFVLNHNPLVARPEGTNPYAN</sequence>
<dbReference type="EMBL" id="OY726397">
    <property type="protein sequence ID" value="CAJ1508577.1"/>
    <property type="molecule type" value="Genomic_DNA"/>
</dbReference>
<proteinExistence type="predicted"/>
<keyword evidence="1" id="KW-0732">Signal</keyword>